<comment type="caution">
    <text evidence="1">The sequence shown here is derived from an EMBL/GenBank/DDBJ whole genome shotgun (WGS) entry which is preliminary data.</text>
</comment>
<protein>
    <recommendedName>
        <fullName evidence="3">SMI1/KNR4 family protein</fullName>
    </recommendedName>
</protein>
<keyword evidence="2" id="KW-1185">Reference proteome</keyword>
<evidence type="ECO:0008006" key="3">
    <source>
        <dbReference type="Google" id="ProtNLM"/>
    </source>
</evidence>
<reference evidence="1 2" key="1">
    <citation type="submission" date="2020-09" db="EMBL/GenBank/DDBJ databases">
        <title>Paenibacillus sp. CAU 1523 isolated from sand of Haeundae Beach.</title>
        <authorList>
            <person name="Kim W."/>
        </authorList>
    </citation>
    <scope>NUCLEOTIDE SEQUENCE [LARGE SCALE GENOMIC DNA]</scope>
    <source>
        <strain evidence="1 2">CAU 1523</strain>
    </source>
</reference>
<dbReference type="Proteomes" id="UP000634529">
    <property type="component" value="Unassembled WGS sequence"/>
</dbReference>
<evidence type="ECO:0000313" key="2">
    <source>
        <dbReference type="Proteomes" id="UP000634529"/>
    </source>
</evidence>
<evidence type="ECO:0000313" key="1">
    <source>
        <dbReference type="EMBL" id="MBD8497302.1"/>
    </source>
</evidence>
<organism evidence="1 2">
    <name type="scientific">Paenibacillus arenosi</name>
    <dbReference type="NCBI Taxonomy" id="2774142"/>
    <lineage>
        <taxon>Bacteria</taxon>
        <taxon>Bacillati</taxon>
        <taxon>Bacillota</taxon>
        <taxon>Bacilli</taxon>
        <taxon>Bacillales</taxon>
        <taxon>Paenibacillaceae</taxon>
        <taxon>Paenibacillus</taxon>
    </lineage>
</organism>
<dbReference type="RefSeq" id="WP_192023762.1">
    <property type="nucleotide sequence ID" value="NZ_JACYTN010000002.1"/>
</dbReference>
<proteinExistence type="predicted"/>
<gene>
    <name evidence="1" type="ORF">IFO66_03210</name>
</gene>
<accession>A0ABR9AVP6</accession>
<sequence>MKKAKIEELNQITRLFKRIDIENVETPQNYFNFVGTLDVFPRCLTEKESLDLINEDYNAKHIDKYISFFELCMTTISEPVYVYKRPLLGDGDSRDDSELCKVTTIDEIHPFIISIGREQCFYNFFWKDSRTVVIGNFDLSLPIYSDVQHIHTFKACAADSELFIRT</sequence>
<name>A0ABR9AVP6_9BACL</name>
<dbReference type="EMBL" id="JACYTN010000002">
    <property type="protein sequence ID" value="MBD8497302.1"/>
    <property type="molecule type" value="Genomic_DNA"/>
</dbReference>